<dbReference type="Proteomes" id="UP001054945">
    <property type="component" value="Unassembled WGS sequence"/>
</dbReference>
<organism evidence="1 2">
    <name type="scientific">Caerostris extrusa</name>
    <name type="common">Bark spider</name>
    <name type="synonym">Caerostris bankana</name>
    <dbReference type="NCBI Taxonomy" id="172846"/>
    <lineage>
        <taxon>Eukaryota</taxon>
        <taxon>Metazoa</taxon>
        <taxon>Ecdysozoa</taxon>
        <taxon>Arthropoda</taxon>
        <taxon>Chelicerata</taxon>
        <taxon>Arachnida</taxon>
        <taxon>Araneae</taxon>
        <taxon>Araneomorphae</taxon>
        <taxon>Entelegynae</taxon>
        <taxon>Araneoidea</taxon>
        <taxon>Araneidae</taxon>
        <taxon>Caerostris</taxon>
    </lineage>
</organism>
<protein>
    <submittedName>
        <fullName evidence="1">Uncharacterized protein</fullName>
    </submittedName>
</protein>
<name>A0AAV4QJ72_CAEEX</name>
<dbReference type="AlphaFoldDB" id="A0AAV4QJ72"/>
<reference evidence="1 2" key="1">
    <citation type="submission" date="2021-06" db="EMBL/GenBank/DDBJ databases">
        <title>Caerostris extrusa draft genome.</title>
        <authorList>
            <person name="Kono N."/>
            <person name="Arakawa K."/>
        </authorList>
    </citation>
    <scope>NUCLEOTIDE SEQUENCE [LARGE SCALE GENOMIC DNA]</scope>
</reference>
<evidence type="ECO:0000313" key="1">
    <source>
        <dbReference type="EMBL" id="GIY08894.1"/>
    </source>
</evidence>
<accession>A0AAV4QJ72</accession>
<keyword evidence="2" id="KW-1185">Reference proteome</keyword>
<dbReference type="EMBL" id="BPLR01006306">
    <property type="protein sequence ID" value="GIY08894.1"/>
    <property type="molecule type" value="Genomic_DNA"/>
</dbReference>
<comment type="caution">
    <text evidence="1">The sequence shown here is derived from an EMBL/GenBank/DDBJ whole genome shotgun (WGS) entry which is preliminary data.</text>
</comment>
<proteinExistence type="predicted"/>
<evidence type="ECO:0000313" key="2">
    <source>
        <dbReference type="Proteomes" id="UP001054945"/>
    </source>
</evidence>
<sequence>MWAYTFHTDWVSRAKPGMVKELLAIEALRRTSLKGLIAEISKKFHDEVRIKLAGEHLKIFPNNSDNHRLITNYLKNSQTEYYVITPKNLRPLKAVFKGLPVSYNVDEISTGLAELGLQIDEVRQLTNLKTRALIPVWQLVYKNPK</sequence>
<gene>
    <name evidence="1" type="ORF">CEXT_122821</name>
</gene>